<dbReference type="Proteomes" id="UP000176725">
    <property type="component" value="Unassembled WGS sequence"/>
</dbReference>
<dbReference type="InterPro" id="IPR014729">
    <property type="entry name" value="Rossmann-like_a/b/a_fold"/>
</dbReference>
<dbReference type="Pfam" id="PF01467">
    <property type="entry name" value="CTP_transf_like"/>
    <property type="match status" value="1"/>
</dbReference>
<dbReference type="PANTHER" id="PTHR43793">
    <property type="entry name" value="FAD SYNTHASE"/>
    <property type="match status" value="1"/>
</dbReference>
<dbReference type="InterPro" id="IPR050385">
    <property type="entry name" value="Archaeal_FAD_synthase"/>
</dbReference>
<protein>
    <recommendedName>
        <fullName evidence="3">Cytidyltransferase-like domain-containing protein</fullName>
    </recommendedName>
</protein>
<dbReference type="NCBIfam" id="TIGR00125">
    <property type="entry name" value="cyt_tran_rel"/>
    <property type="match status" value="1"/>
</dbReference>
<evidence type="ECO:0000256" key="1">
    <source>
        <dbReference type="ARBA" id="ARBA00022679"/>
    </source>
</evidence>
<evidence type="ECO:0000313" key="5">
    <source>
        <dbReference type="Proteomes" id="UP000176725"/>
    </source>
</evidence>
<evidence type="ECO:0000313" key="4">
    <source>
        <dbReference type="EMBL" id="OGM65045.1"/>
    </source>
</evidence>
<organism evidence="4 5">
    <name type="scientific">Candidatus Woesebacteria bacterium RIFCSPLOWO2_01_FULL_39_25</name>
    <dbReference type="NCBI Taxonomy" id="1802521"/>
    <lineage>
        <taxon>Bacteria</taxon>
        <taxon>Candidatus Woeseibacteriota</taxon>
    </lineage>
</organism>
<dbReference type="Gene3D" id="3.40.50.620">
    <property type="entry name" value="HUPs"/>
    <property type="match status" value="1"/>
</dbReference>
<dbReference type="EMBL" id="MGHH01000007">
    <property type="protein sequence ID" value="OGM65045.1"/>
    <property type="molecule type" value="Genomic_DNA"/>
</dbReference>
<name>A0A1F8BNW9_9BACT</name>
<proteinExistence type="predicted"/>
<accession>A0A1F8BNW9</accession>
<feature type="domain" description="Cytidyltransferase-like" evidence="3">
    <location>
        <begin position="27"/>
        <end position="119"/>
    </location>
</feature>
<reference evidence="4 5" key="1">
    <citation type="journal article" date="2016" name="Nat. Commun.">
        <title>Thousands of microbial genomes shed light on interconnected biogeochemical processes in an aquifer system.</title>
        <authorList>
            <person name="Anantharaman K."/>
            <person name="Brown C.T."/>
            <person name="Hug L.A."/>
            <person name="Sharon I."/>
            <person name="Castelle C.J."/>
            <person name="Probst A.J."/>
            <person name="Thomas B.C."/>
            <person name="Singh A."/>
            <person name="Wilkins M.J."/>
            <person name="Karaoz U."/>
            <person name="Brodie E.L."/>
            <person name="Williams K.H."/>
            <person name="Hubbard S.S."/>
            <person name="Banfield J.F."/>
        </authorList>
    </citation>
    <scope>NUCLEOTIDE SEQUENCE [LARGE SCALE GENOMIC DNA]</scope>
</reference>
<dbReference type="SUPFAM" id="SSF52374">
    <property type="entry name" value="Nucleotidylyl transferase"/>
    <property type="match status" value="1"/>
</dbReference>
<dbReference type="AlphaFoldDB" id="A0A1F8BNW9"/>
<keyword evidence="2" id="KW-0548">Nucleotidyltransferase</keyword>
<keyword evidence="1" id="KW-0808">Transferase</keyword>
<dbReference type="PANTHER" id="PTHR43793:SF1">
    <property type="entry name" value="FAD SYNTHASE"/>
    <property type="match status" value="1"/>
</dbReference>
<dbReference type="InterPro" id="IPR004821">
    <property type="entry name" value="Cyt_trans-like"/>
</dbReference>
<gene>
    <name evidence="4" type="ORF">A2893_05320</name>
</gene>
<dbReference type="STRING" id="1802521.A2893_05320"/>
<dbReference type="GO" id="GO:0016779">
    <property type="term" value="F:nucleotidyltransferase activity"/>
    <property type="evidence" value="ECO:0007669"/>
    <property type="project" value="UniProtKB-KW"/>
</dbReference>
<evidence type="ECO:0000256" key="2">
    <source>
        <dbReference type="ARBA" id="ARBA00022695"/>
    </source>
</evidence>
<sequence>MMEKITSLYGASHFSKINKDNGRRVGLVVGSFDILHLGHIKLFRFAKRYVDVLIVGLDNDETIKLVKGKNRPINNLRRRSELLSDLETIDKIFEIKSVSHHDSEEALETYKKIVKQVSPSHIFTHRLCDKHWLKKKKIAKENNITFILDKSKRVTNSGTIINRLRAEL</sequence>
<evidence type="ECO:0000259" key="3">
    <source>
        <dbReference type="Pfam" id="PF01467"/>
    </source>
</evidence>
<comment type="caution">
    <text evidence="4">The sequence shown here is derived from an EMBL/GenBank/DDBJ whole genome shotgun (WGS) entry which is preliminary data.</text>
</comment>